<protein>
    <submittedName>
        <fullName evidence="2">Uncharacterized protein</fullName>
    </submittedName>
</protein>
<name>A0A4Y2I808_ARAVE</name>
<proteinExistence type="predicted"/>
<accession>A0A4Y2I808</accession>
<evidence type="ECO:0000313" key="3">
    <source>
        <dbReference type="Proteomes" id="UP000499080"/>
    </source>
</evidence>
<comment type="caution">
    <text evidence="2">The sequence shown here is derived from an EMBL/GenBank/DDBJ whole genome shotgun (WGS) entry which is preliminary data.</text>
</comment>
<gene>
    <name evidence="2" type="ORF">AVEN_45020_1</name>
</gene>
<reference evidence="2 3" key="1">
    <citation type="journal article" date="2019" name="Sci. Rep.">
        <title>Orb-weaving spider Araneus ventricosus genome elucidates the spidroin gene catalogue.</title>
        <authorList>
            <person name="Kono N."/>
            <person name="Nakamura H."/>
            <person name="Ohtoshi R."/>
            <person name="Moran D.A.P."/>
            <person name="Shinohara A."/>
            <person name="Yoshida Y."/>
            <person name="Fujiwara M."/>
            <person name="Mori M."/>
            <person name="Tomita M."/>
            <person name="Arakawa K."/>
        </authorList>
    </citation>
    <scope>NUCLEOTIDE SEQUENCE [LARGE SCALE GENOMIC DNA]</scope>
</reference>
<feature type="region of interest" description="Disordered" evidence="1">
    <location>
        <begin position="68"/>
        <end position="88"/>
    </location>
</feature>
<organism evidence="2 3">
    <name type="scientific">Araneus ventricosus</name>
    <name type="common">Orbweaver spider</name>
    <name type="synonym">Epeira ventricosa</name>
    <dbReference type="NCBI Taxonomy" id="182803"/>
    <lineage>
        <taxon>Eukaryota</taxon>
        <taxon>Metazoa</taxon>
        <taxon>Ecdysozoa</taxon>
        <taxon>Arthropoda</taxon>
        <taxon>Chelicerata</taxon>
        <taxon>Arachnida</taxon>
        <taxon>Araneae</taxon>
        <taxon>Araneomorphae</taxon>
        <taxon>Entelegynae</taxon>
        <taxon>Araneoidea</taxon>
        <taxon>Araneidae</taxon>
        <taxon>Araneus</taxon>
    </lineage>
</organism>
<keyword evidence="3" id="KW-1185">Reference proteome</keyword>
<sequence>MFNRISVLYSACQKGQISNSCRIFVPSLIKSVPLLEGFDKPSLDGALSESSKLRVLLGDEAHSKAVDDGVPPSLGIHPSPSRSGAWARQTATVGCDRPSLPNYNSRGYWVVATIATTQPVASNSFQTFESKAKCGWSRVKVDRVLEIHFRDSKVDRLYLKQQWSSYFPMGGN</sequence>
<dbReference type="EMBL" id="BGPR01002448">
    <property type="protein sequence ID" value="GBM73620.1"/>
    <property type="molecule type" value="Genomic_DNA"/>
</dbReference>
<evidence type="ECO:0000256" key="1">
    <source>
        <dbReference type="SAM" id="MobiDB-lite"/>
    </source>
</evidence>
<dbReference type="Proteomes" id="UP000499080">
    <property type="component" value="Unassembled WGS sequence"/>
</dbReference>
<evidence type="ECO:0000313" key="2">
    <source>
        <dbReference type="EMBL" id="GBM73620.1"/>
    </source>
</evidence>
<dbReference type="AlphaFoldDB" id="A0A4Y2I808"/>